<evidence type="ECO:0000313" key="2">
    <source>
        <dbReference type="EMBL" id="MBL6456170.1"/>
    </source>
</evidence>
<dbReference type="Proteomes" id="UP000606490">
    <property type="component" value="Unassembled WGS sequence"/>
</dbReference>
<feature type="region of interest" description="Disordered" evidence="1">
    <location>
        <begin position="31"/>
        <end position="84"/>
    </location>
</feature>
<comment type="caution">
    <text evidence="2">The sequence shown here is derived from an EMBL/GenBank/DDBJ whole genome shotgun (WGS) entry which is preliminary data.</text>
</comment>
<reference evidence="2 3" key="1">
    <citation type="submission" date="2021-01" db="EMBL/GenBank/DDBJ databases">
        <title>Belnapia mucosa sp. nov. and Belnapia arida sp. nov., isolated from the Tabernas Desert (Almeria, Spain).</title>
        <authorList>
            <person name="Molina-Menor E."/>
            <person name="Vidal-Verdu A."/>
            <person name="Calonge A."/>
            <person name="Satari L."/>
            <person name="Pereto Magraner J."/>
            <person name="Porcar Miralles M."/>
        </authorList>
    </citation>
    <scope>NUCLEOTIDE SEQUENCE [LARGE SCALE GENOMIC DNA]</scope>
    <source>
        <strain evidence="2 3">T6</strain>
    </source>
</reference>
<accession>A0ABS1V3B8</accession>
<gene>
    <name evidence="2" type="ORF">JMJ55_12615</name>
</gene>
<keyword evidence="3" id="KW-1185">Reference proteome</keyword>
<evidence type="ECO:0000256" key="1">
    <source>
        <dbReference type="SAM" id="MobiDB-lite"/>
    </source>
</evidence>
<organism evidence="2 3">
    <name type="scientific">Belnapia mucosa</name>
    <dbReference type="NCBI Taxonomy" id="2804532"/>
    <lineage>
        <taxon>Bacteria</taxon>
        <taxon>Pseudomonadati</taxon>
        <taxon>Pseudomonadota</taxon>
        <taxon>Alphaproteobacteria</taxon>
        <taxon>Acetobacterales</taxon>
        <taxon>Roseomonadaceae</taxon>
        <taxon>Belnapia</taxon>
    </lineage>
</organism>
<protein>
    <recommendedName>
        <fullName evidence="4">Lipoprotein</fullName>
    </recommendedName>
</protein>
<evidence type="ECO:0000313" key="3">
    <source>
        <dbReference type="Proteomes" id="UP000606490"/>
    </source>
</evidence>
<sequence>MRRATGIGLVLLGGGLAFGLSTCDGGSEECREARAQGRPDAEQLCRSSSSSGHSSSSSSSSSSHASASTRSGFGSFASHMSGGG</sequence>
<feature type="compositionally biased region" description="Basic and acidic residues" evidence="1">
    <location>
        <begin position="31"/>
        <end position="43"/>
    </location>
</feature>
<feature type="compositionally biased region" description="Low complexity" evidence="1">
    <location>
        <begin position="46"/>
        <end position="72"/>
    </location>
</feature>
<name>A0ABS1V3B8_9PROT</name>
<evidence type="ECO:0008006" key="4">
    <source>
        <dbReference type="Google" id="ProtNLM"/>
    </source>
</evidence>
<dbReference type="EMBL" id="JAEUXJ010000004">
    <property type="protein sequence ID" value="MBL6456170.1"/>
    <property type="molecule type" value="Genomic_DNA"/>
</dbReference>
<dbReference type="RefSeq" id="WP_202825900.1">
    <property type="nucleotide sequence ID" value="NZ_JAEUXJ010000004.1"/>
</dbReference>
<proteinExistence type="predicted"/>